<dbReference type="GeneID" id="54579757"/>
<evidence type="ECO:0000313" key="1">
    <source>
        <dbReference type="EMBL" id="KAF2257161.1"/>
    </source>
</evidence>
<dbReference type="RefSeq" id="XP_033692165.1">
    <property type="nucleotide sequence ID" value="XM_033826427.1"/>
</dbReference>
<accession>A0A6A6J419</accession>
<evidence type="ECO:0000313" key="2">
    <source>
        <dbReference type="Proteomes" id="UP000800094"/>
    </source>
</evidence>
<dbReference type="AlphaFoldDB" id="A0A6A6J419"/>
<gene>
    <name evidence="1" type="ORF">BU26DRAFT_499707</name>
</gene>
<dbReference type="EMBL" id="ML987189">
    <property type="protein sequence ID" value="KAF2257161.1"/>
    <property type="molecule type" value="Genomic_DNA"/>
</dbReference>
<protein>
    <submittedName>
        <fullName evidence="1">Uncharacterized protein</fullName>
    </submittedName>
</protein>
<proteinExistence type="predicted"/>
<dbReference type="Proteomes" id="UP000800094">
    <property type="component" value="Unassembled WGS sequence"/>
</dbReference>
<name>A0A6A6J419_9PLEO</name>
<reference evidence="1" key="1">
    <citation type="journal article" date="2020" name="Stud. Mycol.">
        <title>101 Dothideomycetes genomes: a test case for predicting lifestyles and emergence of pathogens.</title>
        <authorList>
            <person name="Haridas S."/>
            <person name="Albert R."/>
            <person name="Binder M."/>
            <person name="Bloem J."/>
            <person name="Labutti K."/>
            <person name="Salamov A."/>
            <person name="Andreopoulos B."/>
            <person name="Baker S."/>
            <person name="Barry K."/>
            <person name="Bills G."/>
            <person name="Bluhm B."/>
            <person name="Cannon C."/>
            <person name="Castanera R."/>
            <person name="Culley D."/>
            <person name="Daum C."/>
            <person name="Ezra D."/>
            <person name="Gonzalez J."/>
            <person name="Henrissat B."/>
            <person name="Kuo A."/>
            <person name="Liang C."/>
            <person name="Lipzen A."/>
            <person name="Lutzoni F."/>
            <person name="Magnuson J."/>
            <person name="Mondo S."/>
            <person name="Nolan M."/>
            <person name="Ohm R."/>
            <person name="Pangilinan J."/>
            <person name="Park H.-J."/>
            <person name="Ramirez L."/>
            <person name="Alfaro M."/>
            <person name="Sun H."/>
            <person name="Tritt A."/>
            <person name="Yoshinaga Y."/>
            <person name="Zwiers L.-H."/>
            <person name="Turgeon B."/>
            <person name="Goodwin S."/>
            <person name="Spatafora J."/>
            <person name="Crous P."/>
            <person name="Grigoriev I."/>
        </authorList>
    </citation>
    <scope>NUCLEOTIDE SEQUENCE</scope>
    <source>
        <strain evidence="1">CBS 122368</strain>
    </source>
</reference>
<organism evidence="1 2">
    <name type="scientific">Trematosphaeria pertusa</name>
    <dbReference type="NCBI Taxonomy" id="390896"/>
    <lineage>
        <taxon>Eukaryota</taxon>
        <taxon>Fungi</taxon>
        <taxon>Dikarya</taxon>
        <taxon>Ascomycota</taxon>
        <taxon>Pezizomycotina</taxon>
        <taxon>Dothideomycetes</taxon>
        <taxon>Pleosporomycetidae</taxon>
        <taxon>Pleosporales</taxon>
        <taxon>Massarineae</taxon>
        <taxon>Trematosphaeriaceae</taxon>
        <taxon>Trematosphaeria</taxon>
    </lineage>
</organism>
<sequence>MSPSAWILPTRMYVGLRSEIQKPITTINGPFQLPAQPDNTFNTMSDPEALFVTHSREIAELALKMKKDAETPRESAYSFCMTRQTDDGYDVTVVEDGTTDVKKKIRLRIQEVQIFMTCEPIKVECLGVGPPEEDGTISVRLRENRGCRRVLCIEDEASKQVLVNGLLTSDDEKYPSNQTSLPALLFTRPVPRLPKENYRPILLGSKELCGPRFLSLPRDRATDPRVRDPASLQPRVCMLTESTILT</sequence>
<keyword evidence="2" id="KW-1185">Reference proteome</keyword>